<evidence type="ECO:0008006" key="8">
    <source>
        <dbReference type="Google" id="ProtNLM"/>
    </source>
</evidence>
<dbReference type="PANTHER" id="PTHR47074:SF11">
    <property type="entry name" value="REVERSE TRANSCRIPTASE-LIKE PROTEIN"/>
    <property type="match status" value="1"/>
</dbReference>
<evidence type="ECO:0000313" key="6">
    <source>
        <dbReference type="EMBL" id="KAF3604704.1"/>
    </source>
</evidence>
<accession>A0A8S9SWJ4</accession>
<sequence length="548" mass="60622">MRGFWNLTNTISLIFFLCGYNYEDVYAVPTTHLCRPEQRDALLQFKNEFEVLNSSSAYYNCIDSGIKPHGKTESWMNNSDCCNWEGITCSAKSGEVIGLDLSCSYLGEQDKEEQEKEVNLFLVMVRSIAHQKSGIKPHWKTESWMNNSDCCNWEGITCSAKSGEVIGLDLSCSYLVPGGTQFRRQNCTSFEGNMGLSGPSLDEICRDIHASTPHETPESEEEEEEEEEVLTWIAAVKGVIPGIAFGWVIGYILVSYKPEWFMNPFVQSSEDAAATQLIKEKSKPTTMSKSELVKIWVIVSGIAWVWQLAPFTTALDVSRIIDLMASWETLCSLNCLPPAGITSGSLFPWVLWSIWKARNKFVFEGHSASPEDTLSAAIALAREWSQDVTKESPNALRSPPQQIPSPPGTVVVRSDAAWSSVSKKAGLGWVILDEAETNSFQSSASPVLSPLAAEGLALREAVKHCRGEGRNRTSFELDSAQLVKALNSGPPSKELYCITADVNYFISSFEFVSFVWIPRERNSMADCLAKDALNVSEQEVGGAFIAPN</sequence>
<keyword evidence="3" id="KW-0732">Signal</keyword>
<dbReference type="GO" id="GO:0004523">
    <property type="term" value="F:RNA-DNA hybrid ribonuclease activity"/>
    <property type="evidence" value="ECO:0007669"/>
    <property type="project" value="InterPro"/>
</dbReference>
<evidence type="ECO:0000256" key="1">
    <source>
        <dbReference type="ARBA" id="ARBA00022614"/>
    </source>
</evidence>
<feature type="domain" description="Leucine-rich repeat-containing N-terminal plant-type" evidence="4">
    <location>
        <begin position="65"/>
        <end position="90"/>
    </location>
</feature>
<dbReference type="Pfam" id="PF13456">
    <property type="entry name" value="RVT_3"/>
    <property type="match status" value="1"/>
</dbReference>
<proteinExistence type="predicted"/>
<dbReference type="Gene3D" id="3.80.10.10">
    <property type="entry name" value="Ribonuclease Inhibitor"/>
    <property type="match status" value="2"/>
</dbReference>
<dbReference type="SUPFAM" id="SSF53098">
    <property type="entry name" value="Ribonuclease H-like"/>
    <property type="match status" value="1"/>
</dbReference>
<evidence type="ECO:0000259" key="5">
    <source>
        <dbReference type="Pfam" id="PF13456"/>
    </source>
</evidence>
<feature type="chain" id="PRO_5035741758" description="RNase H type-1 domain-containing protein" evidence="3">
    <location>
        <begin position="28"/>
        <end position="548"/>
    </location>
</feature>
<dbReference type="PANTHER" id="PTHR47074">
    <property type="entry name" value="BNAC02G40300D PROTEIN"/>
    <property type="match status" value="1"/>
</dbReference>
<dbReference type="InterPro" id="IPR052929">
    <property type="entry name" value="RNase_H-like_EbsB-rel"/>
</dbReference>
<dbReference type="Pfam" id="PF08263">
    <property type="entry name" value="LRRNT_2"/>
    <property type="match status" value="3"/>
</dbReference>
<dbReference type="InterPro" id="IPR013210">
    <property type="entry name" value="LRR_N_plant-typ"/>
</dbReference>
<dbReference type="InterPro" id="IPR002156">
    <property type="entry name" value="RNaseH_domain"/>
</dbReference>
<feature type="signal peptide" evidence="3">
    <location>
        <begin position="1"/>
        <end position="27"/>
    </location>
</feature>
<dbReference type="EMBL" id="QGKX02000004">
    <property type="protein sequence ID" value="KAF3604704.1"/>
    <property type="molecule type" value="Genomic_DNA"/>
</dbReference>
<dbReference type="InterPro" id="IPR012337">
    <property type="entry name" value="RNaseH-like_sf"/>
</dbReference>
<protein>
    <recommendedName>
        <fullName evidence="8">RNase H type-1 domain-containing protein</fullName>
    </recommendedName>
</protein>
<comment type="caution">
    <text evidence="6">The sequence shown here is derived from an EMBL/GenBank/DDBJ whole genome shotgun (WGS) entry which is preliminary data.</text>
</comment>
<dbReference type="GO" id="GO:0003676">
    <property type="term" value="F:nucleic acid binding"/>
    <property type="evidence" value="ECO:0007669"/>
    <property type="project" value="InterPro"/>
</dbReference>
<dbReference type="InterPro" id="IPR032675">
    <property type="entry name" value="LRR_dom_sf"/>
</dbReference>
<dbReference type="CDD" id="cd06222">
    <property type="entry name" value="RNase_H_like"/>
    <property type="match status" value="1"/>
</dbReference>
<evidence type="ECO:0000259" key="4">
    <source>
        <dbReference type="Pfam" id="PF08263"/>
    </source>
</evidence>
<name>A0A8S9SWJ4_BRACR</name>
<dbReference type="Gene3D" id="3.30.420.10">
    <property type="entry name" value="Ribonuclease H-like superfamily/Ribonuclease H"/>
    <property type="match status" value="1"/>
</dbReference>
<organism evidence="6 7">
    <name type="scientific">Brassica cretica</name>
    <name type="common">Mustard</name>
    <dbReference type="NCBI Taxonomy" id="69181"/>
    <lineage>
        <taxon>Eukaryota</taxon>
        <taxon>Viridiplantae</taxon>
        <taxon>Streptophyta</taxon>
        <taxon>Embryophyta</taxon>
        <taxon>Tracheophyta</taxon>
        <taxon>Spermatophyta</taxon>
        <taxon>Magnoliopsida</taxon>
        <taxon>eudicotyledons</taxon>
        <taxon>Gunneridae</taxon>
        <taxon>Pentapetalae</taxon>
        <taxon>rosids</taxon>
        <taxon>malvids</taxon>
        <taxon>Brassicales</taxon>
        <taxon>Brassicaceae</taxon>
        <taxon>Brassiceae</taxon>
        <taxon>Brassica</taxon>
    </lineage>
</organism>
<evidence type="ECO:0000256" key="2">
    <source>
        <dbReference type="ARBA" id="ARBA00022737"/>
    </source>
</evidence>
<keyword evidence="2" id="KW-0677">Repeat</keyword>
<dbReference type="InterPro" id="IPR044730">
    <property type="entry name" value="RNase_H-like_dom_plant"/>
</dbReference>
<dbReference type="InterPro" id="IPR036397">
    <property type="entry name" value="RNaseH_sf"/>
</dbReference>
<keyword evidence="1" id="KW-0433">Leucine-rich repeat</keyword>
<gene>
    <name evidence="6" type="ORF">F2Q69_00038777</name>
</gene>
<evidence type="ECO:0000256" key="3">
    <source>
        <dbReference type="SAM" id="SignalP"/>
    </source>
</evidence>
<feature type="domain" description="Leucine-rich repeat-containing N-terminal plant-type" evidence="4">
    <location>
        <begin position="36"/>
        <end position="50"/>
    </location>
</feature>
<evidence type="ECO:0000313" key="7">
    <source>
        <dbReference type="Proteomes" id="UP000712600"/>
    </source>
</evidence>
<dbReference type="Proteomes" id="UP000712600">
    <property type="component" value="Unassembled WGS sequence"/>
</dbReference>
<dbReference type="AlphaFoldDB" id="A0A8S9SWJ4"/>
<reference evidence="6" key="1">
    <citation type="submission" date="2019-12" db="EMBL/GenBank/DDBJ databases">
        <title>Genome sequencing and annotation of Brassica cretica.</title>
        <authorList>
            <person name="Studholme D.J."/>
            <person name="Sarris P."/>
        </authorList>
    </citation>
    <scope>NUCLEOTIDE SEQUENCE</scope>
    <source>
        <strain evidence="6">PFS-109/04</strain>
        <tissue evidence="6">Leaf</tissue>
    </source>
</reference>
<feature type="domain" description="RNase H type-1" evidence="5">
    <location>
        <begin position="414"/>
        <end position="532"/>
    </location>
</feature>
<feature type="domain" description="Leucine-rich repeat-containing N-terminal plant-type" evidence="4">
    <location>
        <begin position="132"/>
        <end position="159"/>
    </location>
</feature>